<protein>
    <recommendedName>
        <fullName evidence="1">MULE transposase domain-containing protein</fullName>
    </recommendedName>
</protein>
<keyword evidence="3" id="KW-1185">Reference proteome</keyword>
<dbReference type="EMBL" id="JAODUP010001921">
    <property type="protein sequence ID" value="KAK2139231.1"/>
    <property type="molecule type" value="Genomic_DNA"/>
</dbReference>
<comment type="caution">
    <text evidence="2">The sequence shown here is derived from an EMBL/GenBank/DDBJ whole genome shotgun (WGS) entry which is preliminary data.</text>
</comment>
<evidence type="ECO:0000259" key="1">
    <source>
        <dbReference type="Pfam" id="PF10551"/>
    </source>
</evidence>
<proteinExistence type="predicted"/>
<dbReference type="AlphaFoldDB" id="A0AAD9IQT0"/>
<name>A0AAD9IQT0_9ANNE</name>
<dbReference type="Proteomes" id="UP001208570">
    <property type="component" value="Unassembled WGS sequence"/>
</dbReference>
<dbReference type="PANTHER" id="PTHR47160">
    <property type="entry name" value="PUTATIVE-RELATED"/>
    <property type="match status" value="1"/>
</dbReference>
<feature type="domain" description="MULE transposase" evidence="1">
    <location>
        <begin position="1"/>
        <end position="96"/>
    </location>
</feature>
<reference evidence="2" key="1">
    <citation type="journal article" date="2023" name="Mol. Biol. Evol.">
        <title>Third-Generation Sequencing Reveals the Adaptive Role of the Epigenome in Three Deep-Sea Polychaetes.</title>
        <authorList>
            <person name="Perez M."/>
            <person name="Aroh O."/>
            <person name="Sun Y."/>
            <person name="Lan Y."/>
            <person name="Juniper S.K."/>
            <person name="Young C.R."/>
            <person name="Angers B."/>
            <person name="Qian P.Y."/>
        </authorList>
    </citation>
    <scope>NUCLEOTIDE SEQUENCE</scope>
    <source>
        <strain evidence="2">P08H-3</strain>
    </source>
</reference>
<dbReference type="Pfam" id="PF10551">
    <property type="entry name" value="MULE"/>
    <property type="match status" value="1"/>
</dbReference>
<gene>
    <name evidence="2" type="ORF">LSH36_1924g00010</name>
</gene>
<dbReference type="InterPro" id="IPR018289">
    <property type="entry name" value="MULE_transposase_dom"/>
</dbReference>
<organism evidence="2 3">
    <name type="scientific">Paralvinella palmiformis</name>
    <dbReference type="NCBI Taxonomy" id="53620"/>
    <lineage>
        <taxon>Eukaryota</taxon>
        <taxon>Metazoa</taxon>
        <taxon>Spiralia</taxon>
        <taxon>Lophotrochozoa</taxon>
        <taxon>Annelida</taxon>
        <taxon>Polychaeta</taxon>
        <taxon>Sedentaria</taxon>
        <taxon>Canalipalpata</taxon>
        <taxon>Terebellida</taxon>
        <taxon>Terebelliformia</taxon>
        <taxon>Alvinellidae</taxon>
        <taxon>Paralvinella</taxon>
    </lineage>
</organism>
<dbReference type="PANTHER" id="PTHR47160:SF10">
    <property type="entry name" value="MULE TRANSPOSASE DOMAIN-CONTAINING PROTEIN"/>
    <property type="match status" value="1"/>
</dbReference>
<sequence>MDATFKVIRKPFIQMFSVHTFVRHEDSTKQVPLVTSMMSRRSKQDYITIFRGILDSLPSPPQVQRVVLDYEEATWKAMRIVMPNIKVQGCAFHFTQAVYRHV</sequence>
<accession>A0AAD9IQT0</accession>
<evidence type="ECO:0000313" key="3">
    <source>
        <dbReference type="Proteomes" id="UP001208570"/>
    </source>
</evidence>
<evidence type="ECO:0000313" key="2">
    <source>
        <dbReference type="EMBL" id="KAK2139231.1"/>
    </source>
</evidence>